<dbReference type="OrthoDB" id="2854917at2"/>
<accession>A0A323TGI5</accession>
<keyword evidence="1" id="KW-0472">Membrane</keyword>
<keyword evidence="1" id="KW-1133">Transmembrane helix</keyword>
<comment type="caution">
    <text evidence="2">The sequence shown here is derived from an EMBL/GenBank/DDBJ whole genome shotgun (WGS) entry which is preliminary data.</text>
</comment>
<sequence>MQWIYLFTGTIMGAISIYHLFTHKHRKSTNDYVIHQLNDPKKIRTGSRPYKFSIGAAYLVLFLTIFLYVEIFNNFFTATILFFIILLLGAYVLITIDRIFEIQGEAIIFAGYHARWGKIRHIAWGKKKKNRTQLIMELGKGQKIKTTIDNNETEELEDILSNYVHFEK</sequence>
<proteinExistence type="predicted"/>
<organism evidence="2 3">
    <name type="scientific">Salipaludibacillus keqinensis</name>
    <dbReference type="NCBI Taxonomy" id="2045207"/>
    <lineage>
        <taxon>Bacteria</taxon>
        <taxon>Bacillati</taxon>
        <taxon>Bacillota</taxon>
        <taxon>Bacilli</taxon>
        <taxon>Bacillales</taxon>
        <taxon>Bacillaceae</taxon>
    </lineage>
</organism>
<reference evidence="2 3" key="1">
    <citation type="submission" date="2017-10" db="EMBL/GenBank/DDBJ databases">
        <title>Bacillus sp. nov., a halophilic bacterium isolated from a Keqin Lake.</title>
        <authorList>
            <person name="Wang H."/>
        </authorList>
    </citation>
    <scope>NUCLEOTIDE SEQUENCE [LARGE SCALE GENOMIC DNA]</scope>
    <source>
        <strain evidence="2 3">KQ-12</strain>
    </source>
</reference>
<protein>
    <recommendedName>
        <fullName evidence="4">DUF5673 domain-containing protein</fullName>
    </recommendedName>
</protein>
<evidence type="ECO:0008006" key="4">
    <source>
        <dbReference type="Google" id="ProtNLM"/>
    </source>
</evidence>
<keyword evidence="3" id="KW-1185">Reference proteome</keyword>
<evidence type="ECO:0000313" key="3">
    <source>
        <dbReference type="Proteomes" id="UP000248214"/>
    </source>
</evidence>
<gene>
    <name evidence="2" type="ORF">CR194_10475</name>
</gene>
<feature type="transmembrane region" description="Helical" evidence="1">
    <location>
        <begin position="75"/>
        <end position="94"/>
    </location>
</feature>
<name>A0A323TGI5_9BACI</name>
<dbReference type="RefSeq" id="WP_110609612.1">
    <property type="nucleotide sequence ID" value="NZ_PDOD01000002.1"/>
</dbReference>
<feature type="transmembrane region" description="Helical" evidence="1">
    <location>
        <begin position="50"/>
        <end position="69"/>
    </location>
</feature>
<evidence type="ECO:0000313" key="2">
    <source>
        <dbReference type="EMBL" id="PYZ93580.1"/>
    </source>
</evidence>
<dbReference type="Proteomes" id="UP000248214">
    <property type="component" value="Unassembled WGS sequence"/>
</dbReference>
<dbReference type="EMBL" id="PDOD01000002">
    <property type="protein sequence ID" value="PYZ93580.1"/>
    <property type="molecule type" value="Genomic_DNA"/>
</dbReference>
<keyword evidence="1" id="KW-0812">Transmembrane</keyword>
<dbReference type="AlphaFoldDB" id="A0A323TGI5"/>
<evidence type="ECO:0000256" key="1">
    <source>
        <dbReference type="SAM" id="Phobius"/>
    </source>
</evidence>
<feature type="transmembrane region" description="Helical" evidence="1">
    <location>
        <begin position="6"/>
        <end position="22"/>
    </location>
</feature>